<comment type="caution">
    <text evidence="2">The sequence shown here is derived from an EMBL/GenBank/DDBJ whole genome shotgun (WGS) entry which is preliminary data.</text>
</comment>
<keyword evidence="3" id="KW-1185">Reference proteome</keyword>
<sequence>MIAMGGRGGGDGKHDNITGEFRKFDKGMIAGGEACAADWGGVVRREGWLCVEEQIMAPLAGELFSDIFLINGEVAVFLRTPGAQEVNDDGGGGCDDEDSVMAE</sequence>
<evidence type="ECO:0000313" key="3">
    <source>
        <dbReference type="Proteomes" id="UP001344906"/>
    </source>
</evidence>
<reference evidence="2 3" key="1">
    <citation type="submission" date="2023-02" db="EMBL/GenBank/DDBJ databases">
        <title>Dictyobacter halimunensis sp. nov., a new member of the class Ktedonobacteria from forest soil in a geothermal area.</title>
        <authorList>
            <person name="Rachmania M.K."/>
            <person name="Ningsih F."/>
            <person name="Sakai Y."/>
            <person name="Yabe S."/>
            <person name="Yokota A."/>
            <person name="Sjamsuridzal W."/>
        </authorList>
    </citation>
    <scope>NUCLEOTIDE SEQUENCE [LARGE SCALE GENOMIC DNA]</scope>
    <source>
        <strain evidence="2 3">S3.2.2.5</strain>
    </source>
</reference>
<proteinExistence type="predicted"/>
<organism evidence="2 3">
    <name type="scientific">Dictyobacter halimunensis</name>
    <dbReference type="NCBI Taxonomy" id="3026934"/>
    <lineage>
        <taxon>Bacteria</taxon>
        <taxon>Bacillati</taxon>
        <taxon>Chloroflexota</taxon>
        <taxon>Ktedonobacteria</taxon>
        <taxon>Ktedonobacterales</taxon>
        <taxon>Dictyobacteraceae</taxon>
        <taxon>Dictyobacter</taxon>
    </lineage>
</organism>
<dbReference type="Proteomes" id="UP001344906">
    <property type="component" value="Unassembled WGS sequence"/>
</dbReference>
<dbReference type="EMBL" id="BSRI01000001">
    <property type="protein sequence ID" value="GLV55917.1"/>
    <property type="molecule type" value="Genomic_DNA"/>
</dbReference>
<evidence type="ECO:0000256" key="1">
    <source>
        <dbReference type="SAM" id="MobiDB-lite"/>
    </source>
</evidence>
<protein>
    <submittedName>
        <fullName evidence="2">Uncharacterized protein</fullName>
    </submittedName>
</protein>
<gene>
    <name evidence="2" type="ORF">KDH_27610</name>
</gene>
<evidence type="ECO:0000313" key="2">
    <source>
        <dbReference type="EMBL" id="GLV55917.1"/>
    </source>
</evidence>
<name>A0ABQ6FQB2_9CHLR</name>
<feature type="region of interest" description="Disordered" evidence="1">
    <location>
        <begin position="83"/>
        <end position="103"/>
    </location>
</feature>
<feature type="compositionally biased region" description="Acidic residues" evidence="1">
    <location>
        <begin position="94"/>
        <end position="103"/>
    </location>
</feature>
<accession>A0ABQ6FQB2</accession>